<feature type="compositionally biased region" description="Polar residues" evidence="2">
    <location>
        <begin position="1165"/>
        <end position="1183"/>
    </location>
</feature>
<dbReference type="SMART" id="SM00343">
    <property type="entry name" value="ZnF_C2HC"/>
    <property type="match status" value="3"/>
</dbReference>
<feature type="compositionally biased region" description="Basic and acidic residues" evidence="2">
    <location>
        <begin position="859"/>
        <end position="879"/>
    </location>
</feature>
<feature type="region of interest" description="Disordered" evidence="2">
    <location>
        <begin position="1165"/>
        <end position="1260"/>
    </location>
</feature>
<dbReference type="InterPro" id="IPR011989">
    <property type="entry name" value="ARM-like"/>
</dbReference>
<dbReference type="GO" id="GO:0019899">
    <property type="term" value="F:enzyme binding"/>
    <property type="evidence" value="ECO:0007669"/>
    <property type="project" value="UniProtKB-ARBA"/>
</dbReference>
<keyword evidence="1" id="KW-0479">Metal-binding</keyword>
<feature type="region of interest" description="Disordered" evidence="2">
    <location>
        <begin position="833"/>
        <end position="947"/>
    </location>
</feature>
<feature type="compositionally biased region" description="Basic and acidic residues" evidence="2">
    <location>
        <begin position="976"/>
        <end position="985"/>
    </location>
</feature>
<dbReference type="InterPro" id="IPR056581">
    <property type="entry name" value="TPR_Edg1"/>
</dbReference>
<dbReference type="Proteomes" id="UP000887566">
    <property type="component" value="Unplaced"/>
</dbReference>
<dbReference type="InterPro" id="IPR051714">
    <property type="entry name" value="Znf_CCHC_NABP"/>
</dbReference>
<keyword evidence="1" id="KW-0862">Zinc</keyword>
<feature type="domain" description="CCHC-type" evidence="3">
    <location>
        <begin position="952"/>
        <end position="967"/>
    </location>
</feature>
<dbReference type="InterPro" id="IPR036875">
    <property type="entry name" value="Znf_CCHC_sf"/>
</dbReference>
<organism evidence="4 5">
    <name type="scientific">Plectus sambesii</name>
    <dbReference type="NCBI Taxonomy" id="2011161"/>
    <lineage>
        <taxon>Eukaryota</taxon>
        <taxon>Metazoa</taxon>
        <taxon>Ecdysozoa</taxon>
        <taxon>Nematoda</taxon>
        <taxon>Chromadorea</taxon>
        <taxon>Plectida</taxon>
        <taxon>Plectina</taxon>
        <taxon>Plectoidea</taxon>
        <taxon>Plectidae</taxon>
        <taxon>Plectus</taxon>
    </lineage>
</organism>
<protein>
    <submittedName>
        <fullName evidence="5">CCHC-type domain-containing protein</fullName>
    </submittedName>
</protein>
<reference evidence="5" key="1">
    <citation type="submission" date="2022-11" db="UniProtKB">
        <authorList>
            <consortium name="WormBaseParasite"/>
        </authorList>
    </citation>
    <scope>IDENTIFICATION</scope>
</reference>
<dbReference type="SUPFAM" id="SSF48371">
    <property type="entry name" value="ARM repeat"/>
    <property type="match status" value="1"/>
</dbReference>
<dbReference type="Gene3D" id="4.10.60.10">
    <property type="entry name" value="Zinc finger, CCHC-type"/>
    <property type="match status" value="2"/>
</dbReference>
<evidence type="ECO:0000259" key="3">
    <source>
        <dbReference type="PROSITE" id="PS50158"/>
    </source>
</evidence>
<dbReference type="GO" id="GO:0008270">
    <property type="term" value="F:zinc ion binding"/>
    <property type="evidence" value="ECO:0007669"/>
    <property type="project" value="UniProtKB-KW"/>
</dbReference>
<feature type="compositionally biased region" description="Polar residues" evidence="2">
    <location>
        <begin position="897"/>
        <end position="907"/>
    </location>
</feature>
<dbReference type="InterPro" id="IPR001878">
    <property type="entry name" value="Znf_CCHC"/>
</dbReference>
<dbReference type="Pfam" id="PF24293">
    <property type="entry name" value="TPR_Edg1"/>
    <property type="match status" value="1"/>
</dbReference>
<feature type="region of interest" description="Disordered" evidence="2">
    <location>
        <begin position="976"/>
        <end position="1004"/>
    </location>
</feature>
<dbReference type="GO" id="GO:0003676">
    <property type="term" value="F:nucleic acid binding"/>
    <property type="evidence" value="ECO:0007669"/>
    <property type="project" value="InterPro"/>
</dbReference>
<dbReference type="PANTHER" id="PTHR23002">
    <property type="entry name" value="ZINC FINGER CCHC DOMAIN CONTAINING PROTEIN"/>
    <property type="match status" value="1"/>
</dbReference>
<feature type="compositionally biased region" description="Basic and acidic residues" evidence="2">
    <location>
        <begin position="178"/>
        <end position="197"/>
    </location>
</feature>
<feature type="region of interest" description="Disordered" evidence="2">
    <location>
        <begin position="791"/>
        <end position="816"/>
    </location>
</feature>
<name>A0A914W6E0_9BILA</name>
<dbReference type="SUPFAM" id="SSF57756">
    <property type="entry name" value="Retrovirus zinc finger-like domains"/>
    <property type="match status" value="1"/>
</dbReference>
<feature type="compositionally biased region" description="Polar residues" evidence="2">
    <location>
        <begin position="986"/>
        <end position="1001"/>
    </location>
</feature>
<evidence type="ECO:0000313" key="4">
    <source>
        <dbReference type="Proteomes" id="UP000887566"/>
    </source>
</evidence>
<dbReference type="Gene3D" id="1.25.10.10">
    <property type="entry name" value="Leucine-rich Repeat Variant"/>
    <property type="match status" value="1"/>
</dbReference>
<proteinExistence type="predicted"/>
<feature type="region of interest" description="Disordered" evidence="2">
    <location>
        <begin position="1116"/>
        <end position="1145"/>
    </location>
</feature>
<accession>A0A914W6E0</accession>
<evidence type="ECO:0000313" key="5">
    <source>
        <dbReference type="WBParaSite" id="PSAMB.scaffold3119size19604.g20379.t1"/>
    </source>
</evidence>
<feature type="domain" description="CCHC-type" evidence="3">
    <location>
        <begin position="1101"/>
        <end position="1114"/>
    </location>
</feature>
<feature type="compositionally biased region" description="Gly residues" evidence="2">
    <location>
        <begin position="1186"/>
        <end position="1203"/>
    </location>
</feature>
<feature type="compositionally biased region" description="Polar residues" evidence="2">
    <location>
        <begin position="1236"/>
        <end position="1260"/>
    </location>
</feature>
<feature type="compositionally biased region" description="Polar residues" evidence="2">
    <location>
        <begin position="806"/>
        <end position="816"/>
    </location>
</feature>
<feature type="region of interest" description="Disordered" evidence="2">
    <location>
        <begin position="173"/>
        <end position="197"/>
    </location>
</feature>
<evidence type="ECO:0000256" key="2">
    <source>
        <dbReference type="SAM" id="MobiDB-lite"/>
    </source>
</evidence>
<sequence length="1302" mass="144211">MMLRRDSASSVLGTLETLLSIEDLGATTAADLIARSVELNKGVLDGNIPTTIKGILDGGVDDDHKHYECAKRILNRFVKNFSKTVEDVCALVAAEAGLLAEPMLSLPECKQQFDSAGAVAELILLKALMSDLLECDQTWLTAEAAESLSHARSCFGVAKLVLKDQLPFQADVPANDVDDNKTSEEASSTSEDKHDEKRLGRVDDTDAFIVENLQSGHGEAVKRILNNLSADTFKMHELEALYKHSFLLDRLDYAKIMLETIPEVESIMDIRVHEIYFKLLRKCLSQLPVAQRDEAIAFAFEKRGVTKLKKLGEVQVAELKEQWARTILAPERFSATPTSELTELIIWTLIVDPSTYLVDLLMTFMSERMQPHLPAIVRVLHDLRSIANLQTDGRPLMHSALDRVARQWTGLWTQYKPPQKPPPLDRFGWLVQVMCDKQENEPSVLSAGLVLNDLLLPAVVEGNTSGYSSGLVAAAITHLLASEQIDIDLNLSSRCADVWDDAAPTSVGPDTVEAPKIIHLMMQWYIEPSKDDVQERRRCSLLTRLFASLDNRLRGREWPPSTVDWLKSKLSKHSWRVRHFLIKHLMAESLGKQWPDEIPEKLRRFLDDPQAQSAEDAIDAVKELLSLMSVTTEPIAIDVVERLVEGVPSKIPKQTMLMALLKALPTLWASHRSSEHLPRLLSLLMDKVADSPSVLAHDYLRAVQSVDTVDLVLAQSLNAAEERDKGWLTMLDWFVERIAHLAAAIDDDKSLTDQLRRIRYSILELNIAPIKFPSVEATPASMSELYERLATGAGRDSSPPKPLMTVATSETESNAVNEVPLSLSTLLPAVSASNDSSAATMTHGEDSEKSGRSKSKAKKEKDRAREKDKKNKLAKERRGSAAGNGQLSVAERDESKQLGQRQVSEEITVSEVHPPNGDNEPLRSAAGDDQLQHQQHQQPPQRSQHERKRLTCFNCQEEGHYSKDCPKRDNKCHVCGQEGHRRRDCPNTSGDRAKHTGNSPQIDALPYNSCHEPERPMYGAVNPLPPSNNHNAMFMSAFTEDGAIAAPLGPTPLPVYHEGHRSDIPEGPVHYGGHQFIREFSQRTETAPITGGSDHFNNKNCYRCNQPGHRAAQCSLPQREGIRSQDSTYVNSNRRDFGTGAKFNDVPPPQPCSCGEWHWKRNCPRLQNPQNEHGNRQDSTASQNSGVGGGYNNYSGVGGGSHRGGQRSITRGNNARGGVNFGGEGKRNYLAPMSGNKYNSGNNYRPPSHQNYNNGASHAGGYQQQMASTVISHGPPMHVDLSAPPPHLLAHYPNPSMHSALD</sequence>
<keyword evidence="4" id="KW-1185">Reference proteome</keyword>
<dbReference type="WBParaSite" id="PSAMB.scaffold3119size19604.g20379.t1">
    <property type="protein sequence ID" value="PSAMB.scaffold3119size19604.g20379.t1"/>
    <property type="gene ID" value="PSAMB.scaffold3119size19604.g20379"/>
</dbReference>
<feature type="domain" description="CCHC-type" evidence="3">
    <location>
        <begin position="971"/>
        <end position="987"/>
    </location>
</feature>
<feature type="compositionally biased region" description="Low complexity" evidence="2">
    <location>
        <begin position="932"/>
        <end position="942"/>
    </location>
</feature>
<dbReference type="Pfam" id="PF00098">
    <property type="entry name" value="zf-CCHC"/>
    <property type="match status" value="3"/>
</dbReference>
<evidence type="ECO:0000256" key="1">
    <source>
        <dbReference type="PROSITE-ProRule" id="PRU00047"/>
    </source>
</evidence>
<keyword evidence="1" id="KW-0863">Zinc-finger</keyword>
<dbReference type="InterPro" id="IPR016024">
    <property type="entry name" value="ARM-type_fold"/>
</dbReference>
<dbReference type="PROSITE" id="PS50158">
    <property type="entry name" value="ZF_CCHC"/>
    <property type="match status" value="3"/>
</dbReference>